<dbReference type="GeneID" id="301551955"/>
<keyword evidence="4" id="KW-1185">Reference proteome</keyword>
<name>A0ABQ2K574_9ACTN</name>
<evidence type="ECO:0000313" key="3">
    <source>
        <dbReference type="EMBL" id="GGN62610.1"/>
    </source>
</evidence>
<dbReference type="EMBL" id="BMND01000047">
    <property type="protein sequence ID" value="GGN62610.1"/>
    <property type="molecule type" value="Genomic_DNA"/>
</dbReference>
<organism evidence="3 4">
    <name type="scientific">Streptomyces kronopolitis</name>
    <dbReference type="NCBI Taxonomy" id="1612435"/>
    <lineage>
        <taxon>Bacteria</taxon>
        <taxon>Bacillati</taxon>
        <taxon>Actinomycetota</taxon>
        <taxon>Actinomycetes</taxon>
        <taxon>Kitasatosporales</taxon>
        <taxon>Streptomycetaceae</taxon>
        <taxon>Streptomyces</taxon>
    </lineage>
</organism>
<evidence type="ECO:0000313" key="4">
    <source>
        <dbReference type="Proteomes" id="UP000600080"/>
    </source>
</evidence>
<reference evidence="4" key="1">
    <citation type="journal article" date="2019" name="Int. J. Syst. Evol. Microbiol.">
        <title>The Global Catalogue of Microorganisms (GCM) 10K type strain sequencing project: providing services to taxonomists for standard genome sequencing and annotation.</title>
        <authorList>
            <consortium name="The Broad Institute Genomics Platform"/>
            <consortium name="The Broad Institute Genome Sequencing Center for Infectious Disease"/>
            <person name="Wu L."/>
            <person name="Ma J."/>
        </authorList>
    </citation>
    <scope>NUCLEOTIDE SEQUENCE [LARGE SCALE GENOMIC DNA]</scope>
    <source>
        <strain evidence="4">CGMCC 4.7323</strain>
    </source>
</reference>
<feature type="region of interest" description="Disordered" evidence="1">
    <location>
        <begin position="1"/>
        <end position="118"/>
    </location>
</feature>
<evidence type="ECO:0008006" key="5">
    <source>
        <dbReference type="Google" id="ProtNLM"/>
    </source>
</evidence>
<feature type="chain" id="PRO_5046808202" description="Secreted protein" evidence="2">
    <location>
        <begin position="21"/>
        <end position="118"/>
    </location>
</feature>
<dbReference type="RefSeq" id="WP_189103874.1">
    <property type="nucleotide sequence ID" value="NZ_BMND01000047.1"/>
</dbReference>
<proteinExistence type="predicted"/>
<gene>
    <name evidence="3" type="ORF">GCM10012285_62890</name>
</gene>
<feature type="compositionally biased region" description="Low complexity" evidence="1">
    <location>
        <begin position="7"/>
        <end position="25"/>
    </location>
</feature>
<keyword evidence="2" id="KW-0732">Signal</keyword>
<protein>
    <recommendedName>
        <fullName evidence="5">Secreted protein</fullName>
    </recommendedName>
</protein>
<sequence length="118" mass="12689">MPSRSRAATVWASWSPSSSAASSTSHTPPGKDRRTSAAIRNASRVFPIPPGPVRVTSRPRDISALARDTSCRRPMSRFTSAGQHARLLPSTGNRRPRRPHAANPPPSRTTKGQVGART</sequence>
<evidence type="ECO:0000256" key="2">
    <source>
        <dbReference type="SAM" id="SignalP"/>
    </source>
</evidence>
<evidence type="ECO:0000256" key="1">
    <source>
        <dbReference type="SAM" id="MobiDB-lite"/>
    </source>
</evidence>
<accession>A0ABQ2K574</accession>
<dbReference type="Proteomes" id="UP000600080">
    <property type="component" value="Unassembled WGS sequence"/>
</dbReference>
<feature type="signal peptide" evidence="2">
    <location>
        <begin position="1"/>
        <end position="20"/>
    </location>
</feature>
<comment type="caution">
    <text evidence="3">The sequence shown here is derived from an EMBL/GenBank/DDBJ whole genome shotgun (WGS) entry which is preliminary data.</text>
</comment>